<dbReference type="SMART" id="SM00066">
    <property type="entry name" value="GAL4"/>
    <property type="match status" value="2"/>
</dbReference>
<dbReference type="InterPro" id="IPR001138">
    <property type="entry name" value="Zn2Cys6_DnaBD"/>
</dbReference>
<accession>A0ABR3ZW94</accession>
<feature type="domain" description="Zn(2)-C6 fungal-type" evidence="3">
    <location>
        <begin position="260"/>
        <end position="310"/>
    </location>
</feature>
<proteinExistence type="predicted"/>
<feature type="region of interest" description="Disordered" evidence="2">
    <location>
        <begin position="153"/>
        <end position="178"/>
    </location>
</feature>
<dbReference type="Proteomes" id="UP001590950">
    <property type="component" value="Unassembled WGS sequence"/>
</dbReference>
<feature type="region of interest" description="Disordered" evidence="2">
    <location>
        <begin position="82"/>
        <end position="130"/>
    </location>
</feature>
<comment type="caution">
    <text evidence="4">The sequence shown here is derived from an EMBL/GenBank/DDBJ whole genome shotgun (WGS) entry which is preliminary data.</text>
</comment>
<evidence type="ECO:0000313" key="4">
    <source>
        <dbReference type="EMBL" id="KAL2037196.1"/>
    </source>
</evidence>
<evidence type="ECO:0000313" key="5">
    <source>
        <dbReference type="Proteomes" id="UP001590950"/>
    </source>
</evidence>
<organism evidence="4 5">
    <name type="scientific">Stereocaulon virgatum</name>
    <dbReference type="NCBI Taxonomy" id="373712"/>
    <lineage>
        <taxon>Eukaryota</taxon>
        <taxon>Fungi</taxon>
        <taxon>Dikarya</taxon>
        <taxon>Ascomycota</taxon>
        <taxon>Pezizomycotina</taxon>
        <taxon>Lecanoromycetes</taxon>
        <taxon>OSLEUM clade</taxon>
        <taxon>Lecanoromycetidae</taxon>
        <taxon>Lecanorales</taxon>
        <taxon>Lecanorineae</taxon>
        <taxon>Stereocaulaceae</taxon>
        <taxon>Stereocaulon</taxon>
    </lineage>
</organism>
<protein>
    <recommendedName>
        <fullName evidence="3">Zn(2)-C6 fungal-type domain-containing protein</fullName>
    </recommendedName>
</protein>
<gene>
    <name evidence="4" type="ORF">N7G274_010059</name>
</gene>
<dbReference type="InterPro" id="IPR036864">
    <property type="entry name" value="Zn2-C6_fun-type_DNA-bd_sf"/>
</dbReference>
<sequence length="398" mass="44403">MTSMMDVDEGKSSPLDYTTSMDLYVDTPSPPDLQKWQDELYGDFSDDLADTSQASIPKYDFRPAARIANRFITITWIDQDENGTYDLDGRRGPSPIPFNRKRRERPEQADDGRPKRPKTNTSQHDRSNSCQMIVTFKISSEHGLAWPRAAGITRDNWPPVGQRHSSWSSSGDESSSENILNGITPYSLRERTRCGLSDSARFNGCELPDLADITLGHPAARGCKGCFAKGEDCPLHEEGSRYPCTFCQEDEKDCDLITEPLVKRACEPCGRRRAVCSYRELGSDHTKPCIPCLTVGVNCVVGPLSGRTRVGPSIDQARPGRKKGCSQCLRARKWCSLKNKKPTLPCNLCRKNGQECSFEPVRREFAISETKPKRKVAASRKSQAALRSEGKQLMTIAT</sequence>
<evidence type="ECO:0000259" key="3">
    <source>
        <dbReference type="SMART" id="SM00066"/>
    </source>
</evidence>
<dbReference type="SUPFAM" id="SSF57701">
    <property type="entry name" value="Zn2/Cys6 DNA-binding domain"/>
    <property type="match status" value="1"/>
</dbReference>
<dbReference type="EMBL" id="JBEFKJ010000043">
    <property type="protein sequence ID" value="KAL2037196.1"/>
    <property type="molecule type" value="Genomic_DNA"/>
</dbReference>
<name>A0ABR3ZW94_9LECA</name>
<feature type="compositionally biased region" description="Basic and acidic residues" evidence="2">
    <location>
        <begin position="104"/>
        <end position="114"/>
    </location>
</feature>
<keyword evidence="1" id="KW-0539">Nucleus</keyword>
<feature type="domain" description="Zn(2)-C6 fungal-type" evidence="3">
    <location>
        <begin position="319"/>
        <end position="367"/>
    </location>
</feature>
<evidence type="ECO:0000256" key="2">
    <source>
        <dbReference type="SAM" id="MobiDB-lite"/>
    </source>
</evidence>
<keyword evidence="5" id="KW-1185">Reference proteome</keyword>
<evidence type="ECO:0000256" key="1">
    <source>
        <dbReference type="ARBA" id="ARBA00023242"/>
    </source>
</evidence>
<reference evidence="4 5" key="1">
    <citation type="submission" date="2024-09" db="EMBL/GenBank/DDBJ databases">
        <title>Rethinking Asexuality: The Enigmatic Case of Functional Sexual Genes in Lepraria (Stereocaulaceae).</title>
        <authorList>
            <person name="Doellman M."/>
            <person name="Sun Y."/>
            <person name="Barcenas-Pena A."/>
            <person name="Lumbsch H.T."/>
            <person name="Grewe F."/>
        </authorList>
    </citation>
    <scope>NUCLEOTIDE SEQUENCE [LARGE SCALE GENOMIC DNA]</scope>
    <source>
        <strain evidence="4 5">Mercado 3170</strain>
    </source>
</reference>